<keyword evidence="3 5" id="KW-0479">Metal-binding</keyword>
<dbReference type="EMBL" id="JAGXEW010000009">
    <property type="protein sequence ID" value="KAK1167592.1"/>
    <property type="molecule type" value="Genomic_DNA"/>
</dbReference>
<feature type="binding site" evidence="6">
    <location>
        <position position="290"/>
    </location>
    <ligand>
        <name>Zn(2+)</name>
        <dbReference type="ChEBI" id="CHEBI:29105"/>
    </ligand>
</feature>
<dbReference type="GO" id="GO:0033528">
    <property type="term" value="P:S-methylmethionine cycle"/>
    <property type="evidence" value="ECO:0007669"/>
    <property type="project" value="TreeGrafter"/>
</dbReference>
<dbReference type="Gene3D" id="3.20.20.330">
    <property type="entry name" value="Homocysteine-binding-like domain"/>
    <property type="match status" value="1"/>
</dbReference>
<dbReference type="GO" id="GO:0032259">
    <property type="term" value="P:methylation"/>
    <property type="evidence" value="ECO:0007669"/>
    <property type="project" value="UniProtKB-KW"/>
</dbReference>
<gene>
    <name evidence="8" type="primary">HMT-1</name>
    <name evidence="8" type="ORF">AOXY_G10300</name>
</gene>
<evidence type="ECO:0000256" key="3">
    <source>
        <dbReference type="ARBA" id="ARBA00022723"/>
    </source>
</evidence>
<dbReference type="Pfam" id="PF02574">
    <property type="entry name" value="S-methyl_trans"/>
    <property type="match status" value="1"/>
</dbReference>
<comment type="cofactor">
    <cofactor evidence="5">
        <name>Zn(2+)</name>
        <dbReference type="ChEBI" id="CHEBI:29105"/>
    </cofactor>
    <text evidence="5">Binds 1 zinc ion per subunit.</text>
</comment>
<evidence type="ECO:0000256" key="6">
    <source>
        <dbReference type="PROSITE-ProRule" id="PRU00333"/>
    </source>
</evidence>
<evidence type="ECO:0000256" key="4">
    <source>
        <dbReference type="ARBA" id="ARBA00022833"/>
    </source>
</evidence>
<dbReference type="GO" id="GO:0009086">
    <property type="term" value="P:methionine biosynthetic process"/>
    <property type="evidence" value="ECO:0007669"/>
    <property type="project" value="InterPro"/>
</dbReference>
<feature type="binding site" evidence="6">
    <location>
        <position position="224"/>
    </location>
    <ligand>
        <name>Zn(2+)</name>
        <dbReference type="ChEBI" id="CHEBI:29105"/>
    </ligand>
</feature>
<evidence type="ECO:0000313" key="9">
    <source>
        <dbReference type="Proteomes" id="UP001230051"/>
    </source>
</evidence>
<feature type="domain" description="Hcy-binding" evidence="7">
    <location>
        <begin position="1"/>
        <end position="305"/>
    </location>
</feature>
<dbReference type="PANTHER" id="PTHR46015:SF1">
    <property type="entry name" value="HOMOCYSTEINE S-METHYLTRANSFERASE-LIKE ISOFORM 1"/>
    <property type="match status" value="1"/>
</dbReference>
<evidence type="ECO:0000313" key="8">
    <source>
        <dbReference type="EMBL" id="KAK1167592.1"/>
    </source>
</evidence>
<accession>A0AAD8DC82</accession>
<dbReference type="SUPFAM" id="SSF82282">
    <property type="entry name" value="Homocysteine S-methyltransferase"/>
    <property type="match status" value="1"/>
</dbReference>
<comment type="pathway">
    <text evidence="5">Amino-acid biosynthesis; L-methionine biosynthesis via de novo pathway; L-methionine from L-homocysteine (BhmT route): step 1/1.</text>
</comment>
<dbReference type="GO" id="GO:0008898">
    <property type="term" value="F:S-adenosylmethionine-homocysteine S-methyltransferase activity"/>
    <property type="evidence" value="ECO:0007669"/>
    <property type="project" value="TreeGrafter"/>
</dbReference>
<comment type="caution">
    <text evidence="8">The sequence shown here is derived from an EMBL/GenBank/DDBJ whole genome shotgun (WGS) entry which is preliminary data.</text>
</comment>
<dbReference type="FunFam" id="3.20.20.330:FF:000002">
    <property type="entry name" value="Homocysteine S-methyltransferase"/>
    <property type="match status" value="1"/>
</dbReference>
<dbReference type="AlphaFoldDB" id="A0AAD8DC82"/>
<evidence type="ECO:0000256" key="5">
    <source>
        <dbReference type="PIRNR" id="PIRNR037505"/>
    </source>
</evidence>
<name>A0AAD8DC82_ACIOX</name>
<keyword evidence="9" id="KW-1185">Reference proteome</keyword>
<organism evidence="8 9">
    <name type="scientific">Acipenser oxyrinchus oxyrinchus</name>
    <dbReference type="NCBI Taxonomy" id="40147"/>
    <lineage>
        <taxon>Eukaryota</taxon>
        <taxon>Metazoa</taxon>
        <taxon>Chordata</taxon>
        <taxon>Craniata</taxon>
        <taxon>Vertebrata</taxon>
        <taxon>Euteleostomi</taxon>
        <taxon>Actinopterygii</taxon>
        <taxon>Chondrostei</taxon>
        <taxon>Acipenseriformes</taxon>
        <taxon>Acipenseridae</taxon>
        <taxon>Acipenser</taxon>
    </lineage>
</organism>
<comment type="function">
    <text evidence="5">Involved in the regulation of homocysteine metabolism.</text>
</comment>
<dbReference type="GO" id="GO:0008270">
    <property type="term" value="F:zinc ion binding"/>
    <property type="evidence" value="ECO:0007669"/>
    <property type="project" value="UniProtKB-UniRule"/>
</dbReference>
<sequence>MNEKVVILDGGFATELEASGFKIQGDPLWSARLIHTNPQAIKEAHCRFLSSGADVICTATYQASVEGFMKFLGLSSEQAVQLLMSGVYLAKEAALEFQQTCRDPERKKPLVAGSVGPYGAFLHDGSEYTGAYEETMSVQDLKAWHRQQIQCLVSAGVDLIAMETIPSQKEAEALVELLREFPNSKAWLSYSCKDEQCISHGEKFAEAVKVASRSEQLLAIGLNCCPPTLVSPLLASANRNKLPGLGWVVYPNGGGEWDQSTGWVMQKTKSSLADFSLEWEELGAKWIGGCCGTTPSDIAELKHRLHDHSNSQEDPAV</sequence>
<feature type="binding site" evidence="6">
    <location>
        <position position="291"/>
    </location>
    <ligand>
        <name>Zn(2+)</name>
        <dbReference type="ChEBI" id="CHEBI:29105"/>
    </ligand>
</feature>
<proteinExistence type="predicted"/>
<dbReference type="PIRSF" id="PIRSF037505">
    <property type="entry name" value="Betaine_HMT"/>
    <property type="match status" value="1"/>
</dbReference>
<keyword evidence="4 5" id="KW-0862">Zinc</keyword>
<comment type="subunit">
    <text evidence="5">Homotetramer.</text>
</comment>
<evidence type="ECO:0000256" key="2">
    <source>
        <dbReference type="ARBA" id="ARBA00022679"/>
    </source>
</evidence>
<protein>
    <submittedName>
        <fullName evidence="8">Homocysteine S-methyltransferase 1 isoform X1</fullName>
    </submittedName>
</protein>
<evidence type="ECO:0000256" key="1">
    <source>
        <dbReference type="ARBA" id="ARBA00022603"/>
    </source>
</evidence>
<dbReference type="InterPro" id="IPR003726">
    <property type="entry name" value="HCY_dom"/>
</dbReference>
<dbReference type="InterPro" id="IPR017226">
    <property type="entry name" value="BHMT-like"/>
</dbReference>
<dbReference type="InterPro" id="IPR036589">
    <property type="entry name" value="HCY_dom_sf"/>
</dbReference>
<dbReference type="Proteomes" id="UP001230051">
    <property type="component" value="Unassembled WGS sequence"/>
</dbReference>
<evidence type="ECO:0000259" key="7">
    <source>
        <dbReference type="PROSITE" id="PS50970"/>
    </source>
</evidence>
<keyword evidence="2 5" id="KW-0808">Transferase</keyword>
<dbReference type="PANTHER" id="PTHR46015">
    <property type="entry name" value="ZGC:172121"/>
    <property type="match status" value="1"/>
</dbReference>
<dbReference type="NCBIfam" id="NF007020">
    <property type="entry name" value="PRK09485.1"/>
    <property type="match status" value="1"/>
</dbReference>
<reference evidence="8" key="1">
    <citation type="submission" date="2022-02" db="EMBL/GenBank/DDBJ databases">
        <title>Atlantic sturgeon de novo genome assembly.</title>
        <authorList>
            <person name="Stock M."/>
            <person name="Klopp C."/>
            <person name="Guiguen Y."/>
            <person name="Cabau C."/>
            <person name="Parinello H."/>
            <person name="Santidrian Yebra-Pimentel E."/>
            <person name="Kuhl H."/>
            <person name="Dirks R.P."/>
            <person name="Guessner J."/>
            <person name="Wuertz S."/>
            <person name="Du K."/>
            <person name="Schartl M."/>
        </authorList>
    </citation>
    <scope>NUCLEOTIDE SEQUENCE</scope>
    <source>
        <strain evidence="8">STURGEONOMICS-FGT-2020</strain>
        <tissue evidence="8">Whole blood</tissue>
    </source>
</reference>
<dbReference type="InterPro" id="IPR051486">
    <property type="entry name" value="Hcy_S-methyltransferase"/>
</dbReference>
<dbReference type="PROSITE" id="PS50970">
    <property type="entry name" value="HCY"/>
    <property type="match status" value="1"/>
</dbReference>
<keyword evidence="1 5" id="KW-0489">Methyltransferase</keyword>